<feature type="region of interest" description="Disordered" evidence="2">
    <location>
        <begin position="406"/>
        <end position="456"/>
    </location>
</feature>
<organism evidence="4">
    <name type="scientific">Phallusia mammillata</name>
    <dbReference type="NCBI Taxonomy" id="59560"/>
    <lineage>
        <taxon>Eukaryota</taxon>
        <taxon>Metazoa</taxon>
        <taxon>Chordata</taxon>
        <taxon>Tunicata</taxon>
        <taxon>Ascidiacea</taxon>
        <taxon>Phlebobranchia</taxon>
        <taxon>Ascidiidae</taxon>
        <taxon>Phallusia</taxon>
    </lineage>
</organism>
<evidence type="ECO:0000313" key="4">
    <source>
        <dbReference type="EMBL" id="CAB3244234.1"/>
    </source>
</evidence>
<dbReference type="AlphaFoldDB" id="A0A6F9DCC0"/>
<feature type="compositionally biased region" description="Low complexity" evidence="2">
    <location>
        <begin position="410"/>
        <end position="421"/>
    </location>
</feature>
<evidence type="ECO:0000256" key="2">
    <source>
        <dbReference type="SAM" id="MobiDB-lite"/>
    </source>
</evidence>
<dbReference type="InterPro" id="IPR046365">
    <property type="entry name" value="FAM124_dom"/>
</dbReference>
<sequence>MTASNKYYFRKKTRTPVTNGGAKEMRTTSSTDSDEFTSRLDESRRVTLHVITDPGQSRELDASFHGLLQRLDPTLDVLCVSESAKPRRISIPKNGISPPHPQVPALAVVLFFDDVDNSEQRHDTNNNGRTSKRTNNFTQVRQIFSRKPWKFHHRVAITGKLMSCDSNAQDFFKYQPESVTPQSRDSGRQTPLPVAPPVSETSRSYDFFYPIWGVRKVHYGRKVLRFNLFVSNENWEDQINLYRLILRKNETKVREDFCFFPTFTSPTTAVQFALKKLPKNLKPHPLRSTIVQFKVRNVGQLVPLLPHSCEPISELRWRTRDHDSNLILLQINRHQDGAPEPGFAVEQVFSDYDSPSSNARKTHMDMTSSAMKSLHMTSSSMKSLNFTSRGKKTKCVSGTFKSFHKLDRATTSSSTSPSTSPERSDVTPKSSRVNFEYFSTSRSPNDVTRQNDGVYV</sequence>
<feature type="domain" description="FAM124" evidence="3">
    <location>
        <begin position="46"/>
        <end position="330"/>
    </location>
</feature>
<protein>
    <submittedName>
        <fullName evidence="4">Protein FAM124A-like</fullName>
    </submittedName>
</protein>
<feature type="region of interest" description="Disordered" evidence="2">
    <location>
        <begin position="1"/>
        <end position="38"/>
    </location>
</feature>
<name>A0A6F9DCC0_9ASCI</name>
<evidence type="ECO:0000259" key="3">
    <source>
        <dbReference type="Pfam" id="PF15067"/>
    </source>
</evidence>
<accession>A0A6F9DCC0</accession>
<reference evidence="4" key="1">
    <citation type="submission" date="2020-04" db="EMBL/GenBank/DDBJ databases">
        <authorList>
            <person name="Neveu A P."/>
        </authorList>
    </citation>
    <scope>NUCLEOTIDE SEQUENCE</scope>
    <source>
        <tissue evidence="4">Whole embryo</tissue>
    </source>
</reference>
<comment type="similarity">
    <text evidence="1">Belongs to the FAM124 family.</text>
</comment>
<dbReference type="Pfam" id="PF15067">
    <property type="entry name" value="FAM124"/>
    <property type="match status" value="1"/>
</dbReference>
<gene>
    <name evidence="4" type="primary">Fam124a</name>
</gene>
<feature type="compositionally biased region" description="Polar residues" evidence="2">
    <location>
        <begin position="427"/>
        <end position="456"/>
    </location>
</feature>
<dbReference type="PANTHER" id="PTHR14715">
    <property type="entry name" value="FAM124 DOMAIN-CONTAINING PROTEIN-RELATED"/>
    <property type="match status" value="1"/>
</dbReference>
<feature type="region of interest" description="Disordered" evidence="2">
    <location>
        <begin position="177"/>
        <end position="197"/>
    </location>
</feature>
<proteinExistence type="evidence at transcript level"/>
<dbReference type="InterPro" id="IPR029380">
    <property type="entry name" value="FAM124"/>
</dbReference>
<dbReference type="EMBL" id="LR785009">
    <property type="protein sequence ID" value="CAB3244234.1"/>
    <property type="molecule type" value="mRNA"/>
</dbReference>
<evidence type="ECO:0000256" key="1">
    <source>
        <dbReference type="ARBA" id="ARBA00006440"/>
    </source>
</evidence>
<dbReference type="PANTHER" id="PTHR14715:SF6">
    <property type="entry name" value="FAM124 DOMAIN-CONTAINING PROTEIN"/>
    <property type="match status" value="1"/>
</dbReference>